<protein>
    <submittedName>
        <fullName evidence="2">Uncharacterized protein</fullName>
    </submittedName>
</protein>
<evidence type="ECO:0000313" key="3">
    <source>
        <dbReference type="Proteomes" id="UP000637002"/>
    </source>
</evidence>
<dbReference type="Proteomes" id="UP000637002">
    <property type="component" value="Unassembled WGS sequence"/>
</dbReference>
<keyword evidence="1" id="KW-0812">Transmembrane</keyword>
<keyword evidence="3" id="KW-1185">Reference proteome</keyword>
<gene>
    <name evidence="2" type="ORF">GCM10010994_40650</name>
</gene>
<sequence>MTQADALMRWVAGDNAVRRAMAWAGLFGIGWAGLELLLVAELREPLSLLQIVWCRYAVHLMIVLLIWGQRTPVTFWRTSRPVSHVCRSLMMIVMPGSFAIALAHGIAVEFVWSMFWMAPALIIAIAAVCLKERPPWAVVAASFVGALCVAAMFGHVRSPSLSAIGLALAAAGSFSLYVVLTRSLREQPLSTNMFYTAIAVFVAATPAMPSVWIWPDAHDLVLLTILGGAGFAVLLALDHACRAAPAWGGANALFTQAFCIDGVLSVVGGGALRPRVALGLTALVVLIGTLWIRADRFDIGPSGEPSSG</sequence>
<feature type="transmembrane region" description="Helical" evidence="1">
    <location>
        <begin position="276"/>
        <end position="292"/>
    </location>
</feature>
<feature type="transmembrane region" description="Helical" evidence="1">
    <location>
        <begin position="192"/>
        <end position="214"/>
    </location>
</feature>
<name>A0A916XKF1_9HYPH</name>
<reference evidence="2" key="2">
    <citation type="submission" date="2020-09" db="EMBL/GenBank/DDBJ databases">
        <authorList>
            <person name="Sun Q."/>
            <person name="Zhou Y."/>
        </authorList>
    </citation>
    <scope>NUCLEOTIDE SEQUENCE</scope>
    <source>
        <strain evidence="2">CGMCC 1.12919</strain>
    </source>
</reference>
<dbReference type="RefSeq" id="WP_188610999.1">
    <property type="nucleotide sequence ID" value="NZ_BMGG01000007.1"/>
</dbReference>
<proteinExistence type="predicted"/>
<feature type="transmembrane region" description="Helical" evidence="1">
    <location>
        <begin position="88"/>
        <end position="107"/>
    </location>
</feature>
<evidence type="ECO:0000256" key="1">
    <source>
        <dbReference type="SAM" id="Phobius"/>
    </source>
</evidence>
<feature type="transmembrane region" description="Helical" evidence="1">
    <location>
        <begin position="46"/>
        <end position="67"/>
    </location>
</feature>
<accession>A0A916XKF1</accession>
<organism evidence="2 3">
    <name type="scientific">Chelatococcus reniformis</name>
    <dbReference type="NCBI Taxonomy" id="1494448"/>
    <lineage>
        <taxon>Bacteria</taxon>
        <taxon>Pseudomonadati</taxon>
        <taxon>Pseudomonadota</taxon>
        <taxon>Alphaproteobacteria</taxon>
        <taxon>Hyphomicrobiales</taxon>
        <taxon>Chelatococcaceae</taxon>
        <taxon>Chelatococcus</taxon>
    </lineage>
</organism>
<feature type="transmembrane region" description="Helical" evidence="1">
    <location>
        <begin position="161"/>
        <end position="180"/>
    </location>
</feature>
<feature type="transmembrane region" description="Helical" evidence="1">
    <location>
        <begin position="113"/>
        <end position="130"/>
    </location>
</feature>
<dbReference type="EMBL" id="BMGG01000007">
    <property type="protein sequence ID" value="GGC78284.1"/>
    <property type="molecule type" value="Genomic_DNA"/>
</dbReference>
<comment type="caution">
    <text evidence="2">The sequence shown here is derived from an EMBL/GenBank/DDBJ whole genome shotgun (WGS) entry which is preliminary data.</text>
</comment>
<dbReference type="AlphaFoldDB" id="A0A916XKF1"/>
<feature type="transmembrane region" description="Helical" evidence="1">
    <location>
        <begin position="20"/>
        <end position="40"/>
    </location>
</feature>
<reference evidence="2" key="1">
    <citation type="journal article" date="2014" name="Int. J. Syst. Evol. Microbiol.">
        <title>Complete genome sequence of Corynebacterium casei LMG S-19264T (=DSM 44701T), isolated from a smear-ripened cheese.</title>
        <authorList>
            <consortium name="US DOE Joint Genome Institute (JGI-PGF)"/>
            <person name="Walter F."/>
            <person name="Albersmeier A."/>
            <person name="Kalinowski J."/>
            <person name="Ruckert C."/>
        </authorList>
    </citation>
    <scope>NUCLEOTIDE SEQUENCE</scope>
    <source>
        <strain evidence="2">CGMCC 1.12919</strain>
    </source>
</reference>
<evidence type="ECO:0000313" key="2">
    <source>
        <dbReference type="EMBL" id="GGC78284.1"/>
    </source>
</evidence>
<feature type="transmembrane region" description="Helical" evidence="1">
    <location>
        <begin position="220"/>
        <end position="237"/>
    </location>
</feature>
<feature type="transmembrane region" description="Helical" evidence="1">
    <location>
        <begin position="137"/>
        <end position="155"/>
    </location>
</feature>
<feature type="transmembrane region" description="Helical" evidence="1">
    <location>
        <begin position="249"/>
        <end position="270"/>
    </location>
</feature>
<keyword evidence="1" id="KW-0472">Membrane</keyword>
<keyword evidence="1" id="KW-1133">Transmembrane helix</keyword>